<evidence type="ECO:0000313" key="2">
    <source>
        <dbReference type="EMBL" id="GAF79921.1"/>
    </source>
</evidence>
<organism evidence="2">
    <name type="scientific">marine sediment metagenome</name>
    <dbReference type="NCBI Taxonomy" id="412755"/>
    <lineage>
        <taxon>unclassified sequences</taxon>
        <taxon>metagenomes</taxon>
        <taxon>ecological metagenomes</taxon>
    </lineage>
</organism>
<protein>
    <recommendedName>
        <fullName evidence="1">HTH cro/C1-type domain-containing protein</fullName>
    </recommendedName>
</protein>
<dbReference type="EMBL" id="BARS01002023">
    <property type="protein sequence ID" value="GAF79921.1"/>
    <property type="molecule type" value="Genomic_DNA"/>
</dbReference>
<dbReference type="GO" id="GO:0003677">
    <property type="term" value="F:DNA binding"/>
    <property type="evidence" value="ECO:0007669"/>
    <property type="project" value="InterPro"/>
</dbReference>
<dbReference type="InterPro" id="IPR010982">
    <property type="entry name" value="Lambda_DNA-bd_dom_sf"/>
</dbReference>
<dbReference type="Gene3D" id="1.10.260.40">
    <property type="entry name" value="lambda repressor-like DNA-binding domains"/>
    <property type="match status" value="1"/>
</dbReference>
<dbReference type="SMART" id="SM00530">
    <property type="entry name" value="HTH_XRE"/>
    <property type="match status" value="1"/>
</dbReference>
<dbReference type="Pfam" id="PF01381">
    <property type="entry name" value="HTH_3"/>
    <property type="match status" value="1"/>
</dbReference>
<dbReference type="CDD" id="cd00093">
    <property type="entry name" value="HTH_XRE"/>
    <property type="match status" value="1"/>
</dbReference>
<dbReference type="SUPFAM" id="SSF47413">
    <property type="entry name" value="lambda repressor-like DNA-binding domains"/>
    <property type="match status" value="1"/>
</dbReference>
<dbReference type="PROSITE" id="PS50943">
    <property type="entry name" value="HTH_CROC1"/>
    <property type="match status" value="1"/>
</dbReference>
<dbReference type="AlphaFoldDB" id="X0SXQ8"/>
<reference evidence="2" key="1">
    <citation type="journal article" date="2014" name="Front. Microbiol.">
        <title>High frequency of phylogenetically diverse reductive dehalogenase-homologous genes in deep subseafloor sedimentary metagenomes.</title>
        <authorList>
            <person name="Kawai M."/>
            <person name="Futagami T."/>
            <person name="Toyoda A."/>
            <person name="Takaki Y."/>
            <person name="Nishi S."/>
            <person name="Hori S."/>
            <person name="Arai W."/>
            <person name="Tsubouchi T."/>
            <person name="Morono Y."/>
            <person name="Uchiyama I."/>
            <person name="Ito T."/>
            <person name="Fujiyama A."/>
            <person name="Inagaki F."/>
            <person name="Takami H."/>
        </authorList>
    </citation>
    <scope>NUCLEOTIDE SEQUENCE</scope>
    <source>
        <strain evidence="2">Expedition CK06-06</strain>
    </source>
</reference>
<proteinExistence type="predicted"/>
<comment type="caution">
    <text evidence="2">The sequence shown here is derived from an EMBL/GenBank/DDBJ whole genome shotgun (WGS) entry which is preliminary data.</text>
</comment>
<name>X0SXQ8_9ZZZZ</name>
<feature type="domain" description="HTH cro/C1-type" evidence="1">
    <location>
        <begin position="98"/>
        <end position="152"/>
    </location>
</feature>
<sequence>MTRPLQHIKNFVNEKMKLWIEDLKILGEKPVVEILEYVSELEDLDAKERWWIQQRINEGDLLLNINLILPETITPNLEGLLSEGKGENLEINQIATFVKERRKSVGLTQEEFAYKMGIALTVLRKIEQGKTNINLDGLLIILKAFGHTITVKNINRNI</sequence>
<accession>X0SXQ8</accession>
<dbReference type="InterPro" id="IPR001387">
    <property type="entry name" value="Cro/C1-type_HTH"/>
</dbReference>
<gene>
    <name evidence="2" type="ORF">S01H1_03755</name>
</gene>
<evidence type="ECO:0000259" key="1">
    <source>
        <dbReference type="PROSITE" id="PS50943"/>
    </source>
</evidence>